<dbReference type="InterPro" id="IPR045117">
    <property type="entry name" value="ATXN2-like"/>
</dbReference>
<accession>R4XGW9</accession>
<feature type="domain" description="LsmAD" evidence="2">
    <location>
        <begin position="212"/>
        <end position="282"/>
    </location>
</feature>
<dbReference type="STRING" id="1097556.R4XGW9"/>
<feature type="compositionally biased region" description="Basic and acidic residues" evidence="1">
    <location>
        <begin position="237"/>
        <end position="249"/>
    </location>
</feature>
<dbReference type="GO" id="GO:0003729">
    <property type="term" value="F:mRNA binding"/>
    <property type="evidence" value="ECO:0007669"/>
    <property type="project" value="TreeGrafter"/>
</dbReference>
<name>R4XGW9_TAPDE</name>
<dbReference type="VEuPathDB" id="FungiDB:TAPDE_005501"/>
<comment type="caution">
    <text evidence="3">The sequence shown here is derived from an EMBL/GenBank/DDBJ whole genome shotgun (WGS) entry which is preliminary data.</text>
</comment>
<feature type="compositionally biased region" description="Polar residues" evidence="1">
    <location>
        <begin position="522"/>
        <end position="532"/>
    </location>
</feature>
<dbReference type="eggNOG" id="KOG2375">
    <property type="taxonomic scope" value="Eukaryota"/>
</dbReference>
<dbReference type="PANTHER" id="PTHR12854">
    <property type="entry name" value="ATAXIN 2-RELATED"/>
    <property type="match status" value="1"/>
</dbReference>
<feature type="compositionally biased region" description="Low complexity" evidence="1">
    <location>
        <begin position="322"/>
        <end position="336"/>
    </location>
</feature>
<feature type="region of interest" description="Disordered" evidence="1">
    <location>
        <begin position="420"/>
        <end position="615"/>
    </location>
</feature>
<evidence type="ECO:0000259" key="2">
    <source>
        <dbReference type="SMART" id="SM01272"/>
    </source>
</evidence>
<feature type="compositionally biased region" description="Polar residues" evidence="1">
    <location>
        <begin position="422"/>
        <end position="442"/>
    </location>
</feature>
<reference evidence="3 4" key="1">
    <citation type="journal article" date="2013" name="MBio">
        <title>Genome sequencing of the plant pathogen Taphrina deformans, the causal agent of peach leaf curl.</title>
        <authorList>
            <person name="Cisse O.H."/>
            <person name="Almeida J.M.G.C.F."/>
            <person name="Fonseca A."/>
            <person name="Kumar A.A."/>
            <person name="Salojaervi J."/>
            <person name="Overmyer K."/>
            <person name="Hauser P.M."/>
            <person name="Pagni M."/>
        </authorList>
    </citation>
    <scope>NUCLEOTIDE SEQUENCE [LARGE SCALE GENOMIC DNA]</scope>
    <source>
        <strain evidence="4">PYCC 5710 / ATCC 11124 / CBS 356.35 / IMI 108563 / JCM 9778 / NBRC 8474</strain>
    </source>
</reference>
<organism evidence="3 4">
    <name type="scientific">Taphrina deformans (strain PYCC 5710 / ATCC 11124 / CBS 356.35 / IMI 108563 / JCM 9778 / NBRC 8474)</name>
    <name type="common">Peach leaf curl fungus</name>
    <name type="synonym">Lalaria deformans</name>
    <dbReference type="NCBI Taxonomy" id="1097556"/>
    <lineage>
        <taxon>Eukaryota</taxon>
        <taxon>Fungi</taxon>
        <taxon>Dikarya</taxon>
        <taxon>Ascomycota</taxon>
        <taxon>Taphrinomycotina</taxon>
        <taxon>Taphrinomycetes</taxon>
        <taxon>Taphrinales</taxon>
        <taxon>Taphrinaceae</taxon>
        <taxon>Taphrina</taxon>
    </lineage>
</organism>
<dbReference type="SMART" id="SM01272">
    <property type="entry name" value="LsmAD"/>
    <property type="match status" value="1"/>
</dbReference>
<dbReference type="GO" id="GO:0010494">
    <property type="term" value="C:cytoplasmic stress granule"/>
    <property type="evidence" value="ECO:0007669"/>
    <property type="project" value="TreeGrafter"/>
</dbReference>
<evidence type="ECO:0000313" key="3">
    <source>
        <dbReference type="EMBL" id="CCG84938.1"/>
    </source>
</evidence>
<feature type="region of interest" description="Disordered" evidence="1">
    <location>
        <begin position="698"/>
        <end position="752"/>
    </location>
</feature>
<keyword evidence="4" id="KW-1185">Reference proteome</keyword>
<feature type="region of interest" description="Disordered" evidence="1">
    <location>
        <begin position="1"/>
        <end position="61"/>
    </location>
</feature>
<feature type="compositionally biased region" description="Low complexity" evidence="1">
    <location>
        <begin position="8"/>
        <end position="30"/>
    </location>
</feature>
<feature type="region of interest" description="Disordered" evidence="1">
    <location>
        <begin position="315"/>
        <end position="345"/>
    </location>
</feature>
<dbReference type="GO" id="GO:0034063">
    <property type="term" value="P:stress granule assembly"/>
    <property type="evidence" value="ECO:0007669"/>
    <property type="project" value="TreeGrafter"/>
</dbReference>
<evidence type="ECO:0000256" key="1">
    <source>
        <dbReference type="SAM" id="MobiDB-lite"/>
    </source>
</evidence>
<dbReference type="OrthoDB" id="2275718at2759"/>
<feature type="region of interest" description="Disordered" evidence="1">
    <location>
        <begin position="237"/>
        <end position="302"/>
    </location>
</feature>
<gene>
    <name evidence="3" type="ORF">TAPDE_005501</name>
</gene>
<feature type="compositionally biased region" description="Polar residues" evidence="1">
    <location>
        <begin position="176"/>
        <end position="185"/>
    </location>
</feature>
<protein>
    <recommendedName>
        <fullName evidence="2">LsmAD domain-containing protein</fullName>
    </recommendedName>
</protein>
<feature type="compositionally biased region" description="Polar residues" evidence="1">
    <location>
        <begin position="495"/>
        <end position="505"/>
    </location>
</feature>
<evidence type="ECO:0000313" key="4">
    <source>
        <dbReference type="Proteomes" id="UP000013776"/>
    </source>
</evidence>
<sequence>MKTAKANKPAGTSGASSGSASPKPGKSWSKVAAGGPSKKAAQGQLTEGDKGTSSTSSKLLDVVSGLLNTEVDVTTRTGTKYRGTVSLIDPAASEVAVVLRNASQIQDGSPNEPSTAQEVRIKLDDLVEVFSAKVNVANPAQSAVPGHSSSKSNAWKTDTDISGHGQVRERVLQAWQPSSDDTSFSIEEDSNALKPNSAGKKWDQFAANEKLFGVKSEWDEDMYTHKLDTTRPDFAKKQAEAEKLAREIEQSTSTNAHVSEERGFADDSGTTEEDKYSGVQRSSNAWIPPARRPVANLPAPRTTLPVDPAIISSQLAKPGSTSHRSTTSVASPSSVTNEGSNTSKNTNLIETDIMARFKQFATNERDRLSVKKAATFKKEKDGRLQDLLAFSKDFKLTTPVPEDLIPILAKDKAKQDAIIQKAVSTSASPSMESNAGNAGTRQSDNKLPETLRGRVDRAHRSPNILTSPTPVAKAQTPELKKLKPSAAEFKPFNPAASSFTPSTFSPRVAPSASPALSTTSSQPRQSGFSADATSFFPRKPTNPSERPSILDQYNPFKSYRTKNPDSPLDIETPLKVDPSWPGDEAQSITDAPPESSRRPSQFEDPYQSLPPQINHSPQMMYVGSPQQAQGMQQQAAYYSNKSPQFVPGLPGQFIPYQSGPGFVPPQYMYQGAQGYNPRMMGSHLPPVQYQVQQYGNYPQPVAMPMGSNGFSGHSQNSPRQRQNMSHGQQRSPELHKPTPRPPPMSTAPSKDT</sequence>
<dbReference type="Pfam" id="PF06741">
    <property type="entry name" value="LsmAD"/>
    <property type="match status" value="1"/>
</dbReference>
<dbReference type="InterPro" id="IPR009604">
    <property type="entry name" value="LsmAD_domain"/>
</dbReference>
<feature type="region of interest" description="Disordered" evidence="1">
    <location>
        <begin position="176"/>
        <end position="198"/>
    </location>
</feature>
<dbReference type="Proteomes" id="UP000013776">
    <property type="component" value="Unassembled WGS sequence"/>
</dbReference>
<feature type="region of interest" description="Disordered" evidence="1">
    <location>
        <begin position="140"/>
        <end position="163"/>
    </location>
</feature>
<dbReference type="PANTHER" id="PTHR12854:SF7">
    <property type="entry name" value="ATAXIN-2 HOMOLOG"/>
    <property type="match status" value="1"/>
</dbReference>
<dbReference type="AlphaFoldDB" id="R4XGW9"/>
<feature type="compositionally biased region" description="Basic and acidic residues" evidence="1">
    <location>
        <begin position="443"/>
        <end position="459"/>
    </location>
</feature>
<feature type="compositionally biased region" description="Polar residues" evidence="1">
    <location>
        <begin position="147"/>
        <end position="156"/>
    </location>
</feature>
<feature type="compositionally biased region" description="Polar residues" evidence="1">
    <location>
        <begin position="708"/>
        <end position="731"/>
    </location>
</feature>
<feature type="compositionally biased region" description="Low complexity" evidence="1">
    <location>
        <begin position="509"/>
        <end position="521"/>
    </location>
</feature>
<dbReference type="EMBL" id="CAHR02000351">
    <property type="protein sequence ID" value="CCG84938.1"/>
    <property type="molecule type" value="Genomic_DNA"/>
</dbReference>
<proteinExistence type="predicted"/>